<sequence length="125" mass="13663">LPPSTADHLDDTVPCEWADKFDPLKARRIVEDWILSLRPTPSRELAAEMDAGDAESLAQLPEIAVGEEAWIDCKGACSGWALAVETEDYSCRGCRLIHPSTDEALPATTDDRIDCEATVAVHNRS</sequence>
<evidence type="ECO:0000313" key="2">
    <source>
        <dbReference type="Proteomes" id="UP000326924"/>
    </source>
</evidence>
<dbReference type="Proteomes" id="UP000326924">
    <property type="component" value="Unassembled WGS sequence"/>
</dbReference>
<gene>
    <name evidence="1" type="ORF">FN846DRAFT_896701</name>
</gene>
<proteinExistence type="predicted"/>
<dbReference type="EMBL" id="VXIS01000677">
    <property type="protein sequence ID" value="KAA8892605.1"/>
    <property type="molecule type" value="Genomic_DNA"/>
</dbReference>
<protein>
    <submittedName>
        <fullName evidence="1">Uncharacterized protein</fullName>
    </submittedName>
</protein>
<comment type="caution">
    <text evidence="1">The sequence shown here is derived from an EMBL/GenBank/DDBJ whole genome shotgun (WGS) entry which is preliminary data.</text>
</comment>
<dbReference type="AlphaFoldDB" id="A0A5J5EB39"/>
<feature type="non-terminal residue" evidence="1">
    <location>
        <position position="1"/>
    </location>
</feature>
<name>A0A5J5EB39_9PEZI</name>
<evidence type="ECO:0000313" key="1">
    <source>
        <dbReference type="EMBL" id="KAA8892605.1"/>
    </source>
</evidence>
<accession>A0A5J5EB39</accession>
<organism evidence="1 2">
    <name type="scientific">Sphaerosporella brunnea</name>
    <dbReference type="NCBI Taxonomy" id="1250544"/>
    <lineage>
        <taxon>Eukaryota</taxon>
        <taxon>Fungi</taxon>
        <taxon>Dikarya</taxon>
        <taxon>Ascomycota</taxon>
        <taxon>Pezizomycotina</taxon>
        <taxon>Pezizomycetes</taxon>
        <taxon>Pezizales</taxon>
        <taxon>Pyronemataceae</taxon>
        <taxon>Sphaerosporella</taxon>
    </lineage>
</organism>
<dbReference type="InParanoid" id="A0A5J5EB39"/>
<reference evidence="1 2" key="1">
    <citation type="submission" date="2019-09" db="EMBL/GenBank/DDBJ databases">
        <title>Draft genome of the ectomycorrhizal ascomycete Sphaerosporella brunnea.</title>
        <authorList>
            <consortium name="DOE Joint Genome Institute"/>
            <person name="Benucci G.M."/>
            <person name="Marozzi G."/>
            <person name="Antonielli L."/>
            <person name="Sanchez S."/>
            <person name="Marco P."/>
            <person name="Wang X."/>
            <person name="Falini L.B."/>
            <person name="Barry K."/>
            <person name="Haridas S."/>
            <person name="Lipzen A."/>
            <person name="Labutti K."/>
            <person name="Grigoriev I.V."/>
            <person name="Murat C."/>
            <person name="Martin F."/>
            <person name="Albertini E."/>
            <person name="Donnini D."/>
            <person name="Bonito G."/>
        </authorList>
    </citation>
    <scope>NUCLEOTIDE SEQUENCE [LARGE SCALE GENOMIC DNA]</scope>
    <source>
        <strain evidence="1 2">Sb_GMNB300</strain>
    </source>
</reference>
<keyword evidence="2" id="KW-1185">Reference proteome</keyword>